<organism evidence="2 3">
    <name type="scientific">Prorocentrum cordatum</name>
    <dbReference type="NCBI Taxonomy" id="2364126"/>
    <lineage>
        <taxon>Eukaryota</taxon>
        <taxon>Sar</taxon>
        <taxon>Alveolata</taxon>
        <taxon>Dinophyceae</taxon>
        <taxon>Prorocentrales</taxon>
        <taxon>Prorocentraceae</taxon>
        <taxon>Prorocentrum</taxon>
    </lineage>
</organism>
<reference evidence="2" key="1">
    <citation type="submission" date="2023-10" db="EMBL/GenBank/DDBJ databases">
        <authorList>
            <person name="Chen Y."/>
            <person name="Shah S."/>
            <person name="Dougan E. K."/>
            <person name="Thang M."/>
            <person name="Chan C."/>
        </authorList>
    </citation>
    <scope>NUCLEOTIDE SEQUENCE [LARGE SCALE GENOMIC DNA]</scope>
</reference>
<evidence type="ECO:0000313" key="3">
    <source>
        <dbReference type="Proteomes" id="UP001189429"/>
    </source>
</evidence>
<feature type="compositionally biased region" description="Gly residues" evidence="1">
    <location>
        <begin position="139"/>
        <end position="158"/>
    </location>
</feature>
<name>A0ABN9VZV7_9DINO</name>
<sequence>MAERTPHASARARGPGDTLGPVALQKPAAADPDAAPESLARSPTPTARPASAASRLGAAPVRCGPAALGGKACRRLPSASYWSAQLALNRGAFDRFQAPRPRRAFSPPPRGARGGGEAPLCAAGPGCGGRATGPAAPGGQAGPLGPQGPGGAGRGAGLGVEDAGPWAGSPALALRRGLARVVTV</sequence>
<feature type="compositionally biased region" description="Low complexity" evidence="1">
    <location>
        <begin position="27"/>
        <end position="55"/>
    </location>
</feature>
<feature type="region of interest" description="Disordered" evidence="1">
    <location>
        <begin position="96"/>
        <end position="166"/>
    </location>
</feature>
<evidence type="ECO:0000256" key="1">
    <source>
        <dbReference type="SAM" id="MobiDB-lite"/>
    </source>
</evidence>
<gene>
    <name evidence="2" type="ORF">PCOR1329_LOCUS62416</name>
</gene>
<comment type="caution">
    <text evidence="2">The sequence shown here is derived from an EMBL/GenBank/DDBJ whole genome shotgun (WGS) entry which is preliminary data.</text>
</comment>
<keyword evidence="3" id="KW-1185">Reference proteome</keyword>
<dbReference type="Proteomes" id="UP001189429">
    <property type="component" value="Unassembled WGS sequence"/>
</dbReference>
<feature type="region of interest" description="Disordered" evidence="1">
    <location>
        <begin position="1"/>
        <end position="61"/>
    </location>
</feature>
<evidence type="ECO:0000313" key="2">
    <source>
        <dbReference type="EMBL" id="CAK0878776.1"/>
    </source>
</evidence>
<dbReference type="EMBL" id="CAUYUJ010017882">
    <property type="protein sequence ID" value="CAK0878776.1"/>
    <property type="molecule type" value="Genomic_DNA"/>
</dbReference>
<protein>
    <submittedName>
        <fullName evidence="2">Uncharacterized protein</fullName>
    </submittedName>
</protein>
<accession>A0ABN9VZV7</accession>
<proteinExistence type="predicted"/>